<dbReference type="InParanoid" id="A0A674P2Z7"/>
<protein>
    <submittedName>
        <fullName evidence="2">Uncharacterized protein</fullName>
    </submittedName>
</protein>
<dbReference type="Proteomes" id="UP000005226">
    <property type="component" value="Chromosome 17"/>
</dbReference>
<dbReference type="AlphaFoldDB" id="A0A674P2Z7"/>
<name>A0A674P2Z7_TAKRU</name>
<dbReference type="InterPro" id="IPR050874">
    <property type="entry name" value="Diverse_PLD-related"/>
</dbReference>
<feature type="transmembrane region" description="Helical" evidence="1">
    <location>
        <begin position="46"/>
        <end position="70"/>
    </location>
</feature>
<reference evidence="2" key="3">
    <citation type="submission" date="2025-09" db="UniProtKB">
        <authorList>
            <consortium name="Ensembl"/>
        </authorList>
    </citation>
    <scope>IDENTIFICATION</scope>
</reference>
<dbReference type="SUPFAM" id="SSF56024">
    <property type="entry name" value="Phospholipase D/nuclease"/>
    <property type="match status" value="1"/>
</dbReference>
<reference evidence="2 3" key="1">
    <citation type="journal article" date="2011" name="Genome Biol. Evol.">
        <title>Integration of the genetic map and genome assembly of fugu facilitates insights into distinct features of genome evolution in teleosts and mammals.</title>
        <authorList>
            <person name="Kai W."/>
            <person name="Kikuchi K."/>
            <person name="Tohari S."/>
            <person name="Chew A.K."/>
            <person name="Tay A."/>
            <person name="Fujiwara A."/>
            <person name="Hosoya S."/>
            <person name="Suetake H."/>
            <person name="Naruse K."/>
            <person name="Brenner S."/>
            <person name="Suzuki Y."/>
            <person name="Venkatesh B."/>
        </authorList>
    </citation>
    <scope>NUCLEOTIDE SEQUENCE [LARGE SCALE GENOMIC DNA]</scope>
</reference>
<sequence>SPHGDRGALSVSPDVALSRLQHKFFPSRPLLPQIKRGRQNDSQQKCIANFALLCCLAVLVALIFSSVNIWEDVEEDITEDNCSRDCRIELVENIPEHLSFHADGSPRFPLSAGFHALLDQARYSVEMVSPVWDLNAWDVEAKQGQLLFQRLLRLVSRGVKLKIVSSLTNSAELKTLAEHSELLSHPWFMKAKHNKEP</sequence>
<evidence type="ECO:0000256" key="1">
    <source>
        <dbReference type="SAM" id="Phobius"/>
    </source>
</evidence>
<accession>A0A674P2Z7</accession>
<evidence type="ECO:0000313" key="2">
    <source>
        <dbReference type="Ensembl" id="ENSTRUP00000079452.1"/>
    </source>
</evidence>
<keyword evidence="1" id="KW-0472">Membrane</keyword>
<dbReference type="PANTHER" id="PTHR10185:SF9">
    <property type="entry name" value="INACTIVE PHOSPHOLIPASE D5"/>
    <property type="match status" value="1"/>
</dbReference>
<evidence type="ECO:0000313" key="3">
    <source>
        <dbReference type="Proteomes" id="UP000005226"/>
    </source>
</evidence>
<dbReference type="Ensembl" id="ENSTRUT00000090973.1">
    <property type="protein sequence ID" value="ENSTRUP00000079452.1"/>
    <property type="gene ID" value="ENSTRUG00000032516.1"/>
</dbReference>
<dbReference type="PANTHER" id="PTHR10185">
    <property type="entry name" value="PHOSPHOLIPASE D - RELATED"/>
    <property type="match status" value="1"/>
</dbReference>
<keyword evidence="1" id="KW-1133">Transmembrane helix</keyword>
<organism evidence="2 3">
    <name type="scientific">Takifugu rubripes</name>
    <name type="common">Japanese pufferfish</name>
    <name type="synonym">Fugu rubripes</name>
    <dbReference type="NCBI Taxonomy" id="31033"/>
    <lineage>
        <taxon>Eukaryota</taxon>
        <taxon>Metazoa</taxon>
        <taxon>Chordata</taxon>
        <taxon>Craniata</taxon>
        <taxon>Vertebrata</taxon>
        <taxon>Euteleostomi</taxon>
        <taxon>Actinopterygii</taxon>
        <taxon>Neopterygii</taxon>
        <taxon>Teleostei</taxon>
        <taxon>Neoteleostei</taxon>
        <taxon>Acanthomorphata</taxon>
        <taxon>Eupercaria</taxon>
        <taxon>Tetraodontiformes</taxon>
        <taxon>Tetradontoidea</taxon>
        <taxon>Tetraodontidae</taxon>
        <taxon>Takifugu</taxon>
    </lineage>
</organism>
<dbReference type="GeneTree" id="ENSGT00950000183059"/>
<dbReference type="OMA" id="LWCHLAV"/>
<proteinExistence type="predicted"/>
<keyword evidence="1" id="KW-0812">Transmembrane</keyword>
<reference evidence="2" key="2">
    <citation type="submission" date="2025-08" db="UniProtKB">
        <authorList>
            <consortium name="Ensembl"/>
        </authorList>
    </citation>
    <scope>IDENTIFICATION</scope>
</reference>
<keyword evidence="3" id="KW-1185">Reference proteome</keyword>